<dbReference type="GO" id="GO:0046033">
    <property type="term" value="P:AMP metabolic process"/>
    <property type="evidence" value="ECO:0007669"/>
    <property type="project" value="TreeGrafter"/>
</dbReference>
<dbReference type="Gene3D" id="4.10.800.20">
    <property type="match status" value="1"/>
</dbReference>
<protein>
    <submittedName>
        <fullName evidence="3">AMP deaminase</fullName>
    </submittedName>
</protein>
<organism evidence="3 4">
    <name type="scientific">Seminavis robusta</name>
    <dbReference type="NCBI Taxonomy" id="568900"/>
    <lineage>
        <taxon>Eukaryota</taxon>
        <taxon>Sar</taxon>
        <taxon>Stramenopiles</taxon>
        <taxon>Ochrophyta</taxon>
        <taxon>Bacillariophyta</taxon>
        <taxon>Bacillariophyceae</taxon>
        <taxon>Bacillariophycidae</taxon>
        <taxon>Naviculales</taxon>
        <taxon>Naviculaceae</taxon>
        <taxon>Seminavis</taxon>
    </lineage>
</organism>
<gene>
    <name evidence="3" type="ORF">SEMRO_359_G126080.1</name>
</gene>
<dbReference type="GO" id="GO:0005829">
    <property type="term" value="C:cytosol"/>
    <property type="evidence" value="ECO:0007669"/>
    <property type="project" value="TreeGrafter"/>
</dbReference>
<evidence type="ECO:0000313" key="3">
    <source>
        <dbReference type="EMBL" id="CAB9508757.1"/>
    </source>
</evidence>
<sequence>MATRRYSGMQGGPPEPIVLLRGRSNSTNLGGEAPLSPGKAGKPAEEPPPKKRRQEPPARERPVEGQPWPYRDSLSFTRSLVFYGTGSVTEEHVRACKHIQTCRSLRKKYCGQQGAQVNRALLLDHQKLSFRMGKSGIVEILHESNPEVNICVVPSIEEFNKDYDSVVSCISEGAMRSFCFQRLQLLSTAFKMHTTMNTQVETEEQSNLLGTDFYRTMKIDNHIHAAAANSAKQFVDFVRNKLKCEGDTVVLGNGKTLRQVYQEAGLDSDHLTIDAFNVLADYSVYQRFDNFNDKYSPFKMADMRRIFLKTTNYINGRYFAELLKIVLSRLENEKGHNSASEMRLSIYGMEPHEWYDLSKWLLTDWKLKDFPGNMLSTDNRWIIQIPRLWRVYSKKHQERKPSFGEMLDNIFVPMFEATLHPDKHPEIAKALMHIVAIDSVDDEGAAEESLSADNPSDWKSEKNPSYAWQCYYIWANICVLNNVRKSKGLNIITFRPHAGETGDVLHLAATYMLCESINHGINLEHQVSLQYLYFLDQVGLSISPLSNNFLFRKIKDNPFPKLFRRGLNVTLSTDDPLLFHMSDDALLEEYSVARASFDLSMTDMMEIARNSILQSGFEDDFKKKWLGEHYKKGVTFCDERITHVPLIRAKYRAEHLAIEHMFCHLIAAGKGDRVLEEMKIQFGLARDAHRNCLFDSFEEVPTFPERSSL</sequence>
<dbReference type="SUPFAM" id="SSF51556">
    <property type="entry name" value="Metallo-dependent hydrolases"/>
    <property type="match status" value="1"/>
</dbReference>
<feature type="compositionally biased region" description="Basic and acidic residues" evidence="2">
    <location>
        <begin position="42"/>
        <end position="63"/>
    </location>
</feature>
<dbReference type="EMBL" id="CAICTM010000358">
    <property type="protein sequence ID" value="CAB9508757.1"/>
    <property type="molecule type" value="Genomic_DNA"/>
</dbReference>
<dbReference type="PANTHER" id="PTHR11359:SF0">
    <property type="entry name" value="AMP DEAMINASE"/>
    <property type="match status" value="1"/>
</dbReference>
<evidence type="ECO:0000256" key="1">
    <source>
        <dbReference type="ARBA" id="ARBA00006676"/>
    </source>
</evidence>
<dbReference type="Gene3D" id="3.20.20.140">
    <property type="entry name" value="Metal-dependent hydrolases"/>
    <property type="match status" value="1"/>
</dbReference>
<comment type="caution">
    <text evidence="3">The sequence shown here is derived from an EMBL/GenBank/DDBJ whole genome shotgun (WGS) entry which is preliminary data.</text>
</comment>
<accession>A0A9N8DTI7</accession>
<name>A0A9N8DTI7_9STRA</name>
<dbReference type="OrthoDB" id="1723809at2759"/>
<evidence type="ECO:0000256" key="2">
    <source>
        <dbReference type="SAM" id="MobiDB-lite"/>
    </source>
</evidence>
<dbReference type="InterPro" id="IPR006329">
    <property type="entry name" value="AMPD"/>
</dbReference>
<dbReference type="GO" id="GO:0032264">
    <property type="term" value="P:IMP salvage"/>
    <property type="evidence" value="ECO:0007669"/>
    <property type="project" value="InterPro"/>
</dbReference>
<feature type="region of interest" description="Disordered" evidence="2">
    <location>
        <begin position="1"/>
        <end position="70"/>
    </location>
</feature>
<dbReference type="Pfam" id="PF19326">
    <property type="entry name" value="AMP_deaminase"/>
    <property type="match status" value="1"/>
</dbReference>
<keyword evidence="4" id="KW-1185">Reference proteome</keyword>
<evidence type="ECO:0000313" key="4">
    <source>
        <dbReference type="Proteomes" id="UP001153069"/>
    </source>
</evidence>
<dbReference type="AlphaFoldDB" id="A0A9N8DTI7"/>
<dbReference type="GO" id="GO:0003876">
    <property type="term" value="F:AMP deaminase activity"/>
    <property type="evidence" value="ECO:0007669"/>
    <property type="project" value="InterPro"/>
</dbReference>
<dbReference type="InterPro" id="IPR032466">
    <property type="entry name" value="Metal_Hydrolase"/>
</dbReference>
<dbReference type="Proteomes" id="UP001153069">
    <property type="component" value="Unassembled WGS sequence"/>
</dbReference>
<reference evidence="3" key="1">
    <citation type="submission" date="2020-06" db="EMBL/GenBank/DDBJ databases">
        <authorList>
            <consortium name="Plant Systems Biology data submission"/>
        </authorList>
    </citation>
    <scope>NUCLEOTIDE SEQUENCE</scope>
    <source>
        <strain evidence="3">D6</strain>
    </source>
</reference>
<proteinExistence type="inferred from homology"/>
<comment type="similarity">
    <text evidence="1">Belongs to the metallo-dependent hydrolases superfamily. Adenosine and AMP deaminases family.</text>
</comment>
<dbReference type="PANTHER" id="PTHR11359">
    <property type="entry name" value="AMP DEAMINASE"/>
    <property type="match status" value="1"/>
</dbReference>